<proteinExistence type="predicted"/>
<dbReference type="EMBL" id="BARS01007131">
    <property type="protein sequence ID" value="GAF78751.1"/>
    <property type="molecule type" value="Genomic_DNA"/>
</dbReference>
<reference evidence="1" key="1">
    <citation type="journal article" date="2014" name="Front. Microbiol.">
        <title>High frequency of phylogenetically diverse reductive dehalogenase-homologous genes in deep subseafloor sedimentary metagenomes.</title>
        <authorList>
            <person name="Kawai M."/>
            <person name="Futagami T."/>
            <person name="Toyoda A."/>
            <person name="Takaki Y."/>
            <person name="Nishi S."/>
            <person name="Hori S."/>
            <person name="Arai W."/>
            <person name="Tsubouchi T."/>
            <person name="Morono Y."/>
            <person name="Uchiyama I."/>
            <person name="Ito T."/>
            <person name="Fujiyama A."/>
            <person name="Inagaki F."/>
            <person name="Takami H."/>
        </authorList>
    </citation>
    <scope>NUCLEOTIDE SEQUENCE</scope>
    <source>
        <strain evidence="1">Expedition CK06-06</strain>
    </source>
</reference>
<dbReference type="AlphaFoldDB" id="X0SUC5"/>
<evidence type="ECO:0000313" key="1">
    <source>
        <dbReference type="EMBL" id="GAF78751.1"/>
    </source>
</evidence>
<organism evidence="1">
    <name type="scientific">marine sediment metagenome</name>
    <dbReference type="NCBI Taxonomy" id="412755"/>
    <lineage>
        <taxon>unclassified sequences</taxon>
        <taxon>metagenomes</taxon>
        <taxon>ecological metagenomes</taxon>
    </lineage>
</organism>
<sequence length="72" mass="7981">YATHGQRMGTPTLSRSAMVSQLDEMVGEFVVAPKVLRIEGKVVRAHGINLQKAYDARLDVPSEINQATWTIK</sequence>
<comment type="caution">
    <text evidence="1">The sequence shown here is derived from an EMBL/GenBank/DDBJ whole genome shotgun (WGS) entry which is preliminary data.</text>
</comment>
<protein>
    <submittedName>
        <fullName evidence="1">Uncharacterized protein</fullName>
    </submittedName>
</protein>
<name>X0SUC5_9ZZZZ</name>
<feature type="non-terminal residue" evidence="1">
    <location>
        <position position="1"/>
    </location>
</feature>
<gene>
    <name evidence="1" type="ORF">S01H1_13794</name>
</gene>
<accession>X0SUC5</accession>